<dbReference type="PANTHER" id="PTHR11877">
    <property type="entry name" value="HYDROXYMETHYLGLUTARYL-COA SYNTHASE"/>
    <property type="match status" value="1"/>
</dbReference>
<protein>
    <submittedName>
        <fullName evidence="6">Putative naringenin-chalcone synthase</fullName>
    </submittedName>
</protein>
<sequence>MTVSVRAIGVAVPQTILHQDEIRDVFRDQPGRTRLAQRLIGAAFDASAIDTRHTVIDAFDHEVETTTAAFYDAAQRQVLSPPTGVRNDAYIEHAPPLLLEAARRALDAAPGLSAADVTHVVTASCTGFFAPGPEYLLVRDLGLDPGTERYHLGFQGCFAAFPALRAAEAFCTADPDAVVLVVCIELCSIHLRSSDDPDVILGSSVFADGAAAAVVTGRDTGSSAPVLEFDGWSTALVPDGETEMAWTIGDHGFEMVLSGAVPKLIGEHLEIALRPLLAAADDAPVSSIDRWAIHPGGRSILDRVQRGFGLDDELLAPSRTVLREYGNMSSATVLFILQSLLDGAPADADERVCALAFGPGLTIESALLRLRAGRA</sequence>
<dbReference type="PANTHER" id="PTHR11877:SF46">
    <property type="entry name" value="TYPE III POLYKETIDE SYNTHASE A"/>
    <property type="match status" value="1"/>
</dbReference>
<dbReference type="GO" id="GO:0016747">
    <property type="term" value="F:acyltransferase activity, transferring groups other than amino-acyl groups"/>
    <property type="evidence" value="ECO:0007669"/>
    <property type="project" value="InterPro"/>
</dbReference>
<dbReference type="InterPro" id="IPR011141">
    <property type="entry name" value="Polyketide_synthase_type-III"/>
</dbReference>
<evidence type="ECO:0000259" key="5">
    <source>
        <dbReference type="Pfam" id="PF02797"/>
    </source>
</evidence>
<dbReference type="CDD" id="cd00831">
    <property type="entry name" value="CHS_like"/>
    <property type="match status" value="1"/>
</dbReference>
<keyword evidence="7" id="KW-1185">Reference proteome</keyword>
<evidence type="ECO:0000256" key="2">
    <source>
        <dbReference type="ARBA" id="ARBA00022679"/>
    </source>
</evidence>
<evidence type="ECO:0000313" key="7">
    <source>
        <dbReference type="Proteomes" id="UP000266915"/>
    </source>
</evidence>
<dbReference type="InterPro" id="IPR012328">
    <property type="entry name" value="Chalcone/stilbene_synt_C"/>
</dbReference>
<evidence type="ECO:0000256" key="3">
    <source>
        <dbReference type="PIRSR" id="PIRSR000451-1"/>
    </source>
</evidence>
<dbReference type="PIRSF" id="PIRSF000451">
    <property type="entry name" value="PKS_III"/>
    <property type="match status" value="1"/>
</dbReference>
<dbReference type="RefSeq" id="WP_085510703.1">
    <property type="nucleotide sequence ID" value="NZ_FXAP01000001.1"/>
</dbReference>
<dbReference type="GO" id="GO:0030639">
    <property type="term" value="P:polyketide biosynthetic process"/>
    <property type="evidence" value="ECO:0007669"/>
    <property type="project" value="TreeGrafter"/>
</dbReference>
<reference evidence="6 7" key="1">
    <citation type="submission" date="2018-11" db="EMBL/GenBank/DDBJ databases">
        <title>Sequencing the genomes of 1000 actinobacteria strains.</title>
        <authorList>
            <person name="Klenk H.-P."/>
        </authorList>
    </citation>
    <scope>NUCLEOTIDE SEQUENCE [LARGE SCALE GENOMIC DNA]</scope>
    <source>
        <strain evidence="6 7">DSM 14012</strain>
    </source>
</reference>
<dbReference type="EMBL" id="RKHL01000001">
    <property type="protein sequence ID" value="ROR81598.1"/>
    <property type="molecule type" value="Genomic_DNA"/>
</dbReference>
<dbReference type="Proteomes" id="UP000266915">
    <property type="component" value="Unassembled WGS sequence"/>
</dbReference>
<dbReference type="InterPro" id="IPR001099">
    <property type="entry name" value="Chalcone/stilbene_synt_N"/>
</dbReference>
<keyword evidence="2" id="KW-0808">Transferase</keyword>
<proteinExistence type="inferred from homology"/>
<evidence type="ECO:0000313" key="6">
    <source>
        <dbReference type="EMBL" id="ROR81598.1"/>
    </source>
</evidence>
<gene>
    <name evidence="6" type="ORF">EDD42_1665</name>
</gene>
<evidence type="ECO:0000256" key="1">
    <source>
        <dbReference type="ARBA" id="ARBA00005531"/>
    </source>
</evidence>
<name>A0A3N2C254_9MICO</name>
<feature type="domain" description="Chalcone/stilbene synthase C-terminal" evidence="5">
    <location>
        <begin position="235"/>
        <end position="369"/>
    </location>
</feature>
<dbReference type="Pfam" id="PF00195">
    <property type="entry name" value="Chal_sti_synt_N"/>
    <property type="match status" value="1"/>
</dbReference>
<dbReference type="AlphaFoldDB" id="A0A3N2C254"/>
<dbReference type="Gene3D" id="3.40.47.10">
    <property type="match status" value="2"/>
</dbReference>
<dbReference type="SUPFAM" id="SSF53901">
    <property type="entry name" value="Thiolase-like"/>
    <property type="match status" value="1"/>
</dbReference>
<dbReference type="InterPro" id="IPR016039">
    <property type="entry name" value="Thiolase-like"/>
</dbReference>
<comment type="similarity">
    <text evidence="1">Belongs to the thiolase-like superfamily. Chalcone/stilbene synthases family.</text>
</comment>
<dbReference type="Pfam" id="PF02797">
    <property type="entry name" value="Chal_sti_synt_C"/>
    <property type="match status" value="1"/>
</dbReference>
<organism evidence="6 7">
    <name type="scientific">Plantibacter flavus</name>
    <dbReference type="NCBI Taxonomy" id="150123"/>
    <lineage>
        <taxon>Bacteria</taxon>
        <taxon>Bacillati</taxon>
        <taxon>Actinomycetota</taxon>
        <taxon>Actinomycetes</taxon>
        <taxon>Micrococcales</taxon>
        <taxon>Microbacteriaceae</taxon>
        <taxon>Plantibacter</taxon>
    </lineage>
</organism>
<comment type="caution">
    <text evidence="6">The sequence shown here is derived from an EMBL/GenBank/DDBJ whole genome shotgun (WGS) entry which is preliminary data.</text>
</comment>
<evidence type="ECO:0000259" key="4">
    <source>
        <dbReference type="Pfam" id="PF00195"/>
    </source>
</evidence>
<feature type="active site" description="Acyl-thioester intermediate" evidence="3">
    <location>
        <position position="157"/>
    </location>
</feature>
<accession>A0A3N2C254</accession>
<feature type="domain" description="Chalcone/stilbene synthase N-terminal" evidence="4">
    <location>
        <begin position="5"/>
        <end position="216"/>
    </location>
</feature>